<organism evidence="1 2">
    <name type="scientific">Araneus ventricosus</name>
    <name type="common">Orbweaver spider</name>
    <name type="synonym">Epeira ventricosa</name>
    <dbReference type="NCBI Taxonomy" id="182803"/>
    <lineage>
        <taxon>Eukaryota</taxon>
        <taxon>Metazoa</taxon>
        <taxon>Ecdysozoa</taxon>
        <taxon>Arthropoda</taxon>
        <taxon>Chelicerata</taxon>
        <taxon>Arachnida</taxon>
        <taxon>Araneae</taxon>
        <taxon>Araneomorphae</taxon>
        <taxon>Entelegynae</taxon>
        <taxon>Araneoidea</taxon>
        <taxon>Araneidae</taxon>
        <taxon>Araneus</taxon>
    </lineage>
</organism>
<accession>A0A4Y2B2G1</accession>
<evidence type="ECO:0000313" key="1">
    <source>
        <dbReference type="EMBL" id="GBL85525.1"/>
    </source>
</evidence>
<comment type="caution">
    <text evidence="1">The sequence shown here is derived from an EMBL/GenBank/DDBJ whole genome shotgun (WGS) entry which is preliminary data.</text>
</comment>
<protein>
    <submittedName>
        <fullName evidence="1">Uncharacterized protein</fullName>
    </submittedName>
</protein>
<evidence type="ECO:0000313" key="2">
    <source>
        <dbReference type="Proteomes" id="UP000499080"/>
    </source>
</evidence>
<dbReference type="Proteomes" id="UP000499080">
    <property type="component" value="Unassembled WGS sequence"/>
</dbReference>
<keyword evidence="2" id="KW-1185">Reference proteome</keyword>
<sequence length="154" mass="17529">MCPIFSNSISNADHSFRKKIVEFHSPVADHSLLIAVDLSFLSFATEQRLRGDANDLLVVRVIIKMRTGERNKRSINQVEAPMSLYHSGRRKPLISRRPAPQAMAKRRPSDSSEINCSRKKTHWSLCPRYLNNEASILNAPEEAIYGHTSHSKLY</sequence>
<dbReference type="EMBL" id="BGPR01000043">
    <property type="protein sequence ID" value="GBL85525.1"/>
    <property type="molecule type" value="Genomic_DNA"/>
</dbReference>
<reference evidence="1 2" key="1">
    <citation type="journal article" date="2019" name="Sci. Rep.">
        <title>Orb-weaving spider Araneus ventricosus genome elucidates the spidroin gene catalogue.</title>
        <authorList>
            <person name="Kono N."/>
            <person name="Nakamura H."/>
            <person name="Ohtoshi R."/>
            <person name="Moran D.A.P."/>
            <person name="Shinohara A."/>
            <person name="Yoshida Y."/>
            <person name="Fujiwara M."/>
            <person name="Mori M."/>
            <person name="Tomita M."/>
            <person name="Arakawa K."/>
        </authorList>
    </citation>
    <scope>NUCLEOTIDE SEQUENCE [LARGE SCALE GENOMIC DNA]</scope>
</reference>
<dbReference type="AlphaFoldDB" id="A0A4Y2B2G1"/>
<proteinExistence type="predicted"/>
<gene>
    <name evidence="1" type="ORF">AVEN_34683_1</name>
</gene>
<name>A0A4Y2B2G1_ARAVE</name>